<evidence type="ECO:0000313" key="2">
    <source>
        <dbReference type="EMBL" id="EDQ89901.1"/>
    </source>
</evidence>
<dbReference type="STRING" id="81824.A9UXT6"/>
<dbReference type="SUPFAM" id="SSF53474">
    <property type="entry name" value="alpha/beta-Hydrolases"/>
    <property type="match status" value="1"/>
</dbReference>
<evidence type="ECO:0000313" key="3">
    <source>
        <dbReference type="Proteomes" id="UP000001357"/>
    </source>
</evidence>
<dbReference type="eggNOG" id="KOG1552">
    <property type="taxonomic scope" value="Eukaryota"/>
</dbReference>
<gene>
    <name evidence="2" type="ORF">MONBRDRAFT_24814</name>
</gene>
<name>A9UXT6_MONBE</name>
<dbReference type="Pfam" id="PF00561">
    <property type="entry name" value="Abhydrolase_1"/>
    <property type="match status" value="1"/>
</dbReference>
<proteinExistence type="predicted"/>
<dbReference type="PANTHER" id="PTHR12277">
    <property type="entry name" value="ALPHA/BETA HYDROLASE DOMAIN-CONTAINING PROTEIN"/>
    <property type="match status" value="1"/>
</dbReference>
<dbReference type="Proteomes" id="UP000001357">
    <property type="component" value="Unassembled WGS sequence"/>
</dbReference>
<dbReference type="AlphaFoldDB" id="A9UXT6"/>
<dbReference type="PANTHER" id="PTHR12277:SF81">
    <property type="entry name" value="PROTEIN ABHD13"/>
    <property type="match status" value="1"/>
</dbReference>
<evidence type="ECO:0000259" key="1">
    <source>
        <dbReference type="Pfam" id="PF00561"/>
    </source>
</evidence>
<dbReference type="InterPro" id="IPR029058">
    <property type="entry name" value="AB_hydrolase_fold"/>
</dbReference>
<dbReference type="InterPro" id="IPR000073">
    <property type="entry name" value="AB_hydrolase_1"/>
</dbReference>
<dbReference type="GeneID" id="5890577"/>
<dbReference type="OMA" id="MCKSLAY"/>
<organism evidence="2 3">
    <name type="scientific">Monosiga brevicollis</name>
    <name type="common">Choanoflagellate</name>
    <dbReference type="NCBI Taxonomy" id="81824"/>
    <lineage>
        <taxon>Eukaryota</taxon>
        <taxon>Choanoflagellata</taxon>
        <taxon>Craspedida</taxon>
        <taxon>Salpingoecidae</taxon>
        <taxon>Monosiga</taxon>
    </lineage>
</organism>
<feature type="domain" description="AB hydrolase-1" evidence="1">
    <location>
        <begin position="8"/>
        <end position="88"/>
    </location>
</feature>
<protein>
    <recommendedName>
        <fullName evidence="1">AB hydrolase-1 domain-containing protein</fullName>
    </recommendedName>
</protein>
<sequence>MSVFLTSLATQLHCNVFAYDYSGYGLSSGWRRENNLYTDIEAVYRALRERFGIDPANLILYGQSIGTVPTVDLASKHPEIAGVVLHSPLASGLRVLKPGLTRTYCCDPFPSIAKISDVHMPTLIIHGTEDEVIAFSHGVSLHEACPGSTDPFWVHGAGHNDVELYNGYLDRLQDFLDQARSRQPSA</sequence>
<dbReference type="EMBL" id="CH991549">
    <property type="protein sequence ID" value="EDQ89901.1"/>
    <property type="molecule type" value="Genomic_DNA"/>
</dbReference>
<reference evidence="2 3" key="1">
    <citation type="journal article" date="2008" name="Nature">
        <title>The genome of the choanoflagellate Monosiga brevicollis and the origin of metazoans.</title>
        <authorList>
            <consortium name="JGI Sequencing"/>
            <person name="King N."/>
            <person name="Westbrook M.J."/>
            <person name="Young S.L."/>
            <person name="Kuo A."/>
            <person name="Abedin M."/>
            <person name="Chapman J."/>
            <person name="Fairclough S."/>
            <person name="Hellsten U."/>
            <person name="Isogai Y."/>
            <person name="Letunic I."/>
            <person name="Marr M."/>
            <person name="Pincus D."/>
            <person name="Putnam N."/>
            <person name="Rokas A."/>
            <person name="Wright K.J."/>
            <person name="Zuzow R."/>
            <person name="Dirks W."/>
            <person name="Good M."/>
            <person name="Goodstein D."/>
            <person name="Lemons D."/>
            <person name="Li W."/>
            <person name="Lyons J.B."/>
            <person name="Morris A."/>
            <person name="Nichols S."/>
            <person name="Richter D.J."/>
            <person name="Salamov A."/>
            <person name="Bork P."/>
            <person name="Lim W.A."/>
            <person name="Manning G."/>
            <person name="Miller W.T."/>
            <person name="McGinnis W."/>
            <person name="Shapiro H."/>
            <person name="Tjian R."/>
            <person name="Grigoriev I.V."/>
            <person name="Rokhsar D."/>
        </authorList>
    </citation>
    <scope>NUCLEOTIDE SEQUENCE [LARGE SCALE GENOMIC DNA]</scope>
    <source>
        <strain evidence="3">MX1 / ATCC 50154</strain>
    </source>
</reference>
<dbReference type="FunCoup" id="A9UXT6">
    <property type="interactions" value="1010"/>
</dbReference>
<dbReference type="InParanoid" id="A9UXT6"/>
<accession>A9UXT6</accession>
<dbReference type="RefSeq" id="XP_001745323.1">
    <property type="nucleotide sequence ID" value="XM_001745271.1"/>
</dbReference>
<dbReference type="Gene3D" id="3.40.50.1820">
    <property type="entry name" value="alpha/beta hydrolase"/>
    <property type="match status" value="1"/>
</dbReference>
<keyword evidence="3" id="KW-1185">Reference proteome</keyword>
<dbReference type="KEGG" id="mbr:MONBRDRAFT_24814"/>